<dbReference type="OrthoDB" id="7367179at2759"/>
<protein>
    <submittedName>
        <fullName evidence="1">(apollo) hypothetical protein</fullName>
    </submittedName>
</protein>
<proteinExistence type="predicted"/>
<dbReference type="AlphaFoldDB" id="A0A8S3XEW0"/>
<accession>A0A8S3XEW0</accession>
<gene>
    <name evidence="1" type="ORF">PAPOLLO_LOCUS17545</name>
</gene>
<comment type="caution">
    <text evidence="1">The sequence shown here is derived from an EMBL/GenBank/DDBJ whole genome shotgun (WGS) entry which is preliminary data.</text>
</comment>
<reference evidence="1" key="1">
    <citation type="submission" date="2021-04" db="EMBL/GenBank/DDBJ databases">
        <authorList>
            <person name="Tunstrom K."/>
        </authorList>
    </citation>
    <scope>NUCLEOTIDE SEQUENCE</scope>
</reference>
<name>A0A8S3XEW0_PARAO</name>
<dbReference type="Proteomes" id="UP000691718">
    <property type="component" value="Unassembled WGS sequence"/>
</dbReference>
<evidence type="ECO:0000313" key="2">
    <source>
        <dbReference type="Proteomes" id="UP000691718"/>
    </source>
</evidence>
<organism evidence="1 2">
    <name type="scientific">Parnassius apollo</name>
    <name type="common">Apollo butterfly</name>
    <name type="synonym">Papilio apollo</name>
    <dbReference type="NCBI Taxonomy" id="110799"/>
    <lineage>
        <taxon>Eukaryota</taxon>
        <taxon>Metazoa</taxon>
        <taxon>Ecdysozoa</taxon>
        <taxon>Arthropoda</taxon>
        <taxon>Hexapoda</taxon>
        <taxon>Insecta</taxon>
        <taxon>Pterygota</taxon>
        <taxon>Neoptera</taxon>
        <taxon>Endopterygota</taxon>
        <taxon>Lepidoptera</taxon>
        <taxon>Glossata</taxon>
        <taxon>Ditrysia</taxon>
        <taxon>Papilionoidea</taxon>
        <taxon>Papilionidae</taxon>
        <taxon>Parnassiinae</taxon>
        <taxon>Parnassini</taxon>
        <taxon>Parnassius</taxon>
        <taxon>Parnassius</taxon>
    </lineage>
</organism>
<evidence type="ECO:0000313" key="1">
    <source>
        <dbReference type="EMBL" id="CAG5021517.1"/>
    </source>
</evidence>
<sequence length="151" mass="17606">MANALLNFSMFHGVFIYQKHLDVGRTQMEVDSVHACIEIKLKNKEIKLPSDYVSTTREARKNPSPYEAIELTYDLFKDYTKPLRYNSIRPGQTKNDPMVTDIKVIKYDPLGLIWVKLDFTKDWMDLSHRPKRTITSSELLPTLIYIKVSHS</sequence>
<keyword evidence="2" id="KW-1185">Reference proteome</keyword>
<dbReference type="EMBL" id="CAJQZP010001146">
    <property type="protein sequence ID" value="CAG5021517.1"/>
    <property type="molecule type" value="Genomic_DNA"/>
</dbReference>